<evidence type="ECO:0000313" key="3">
    <source>
        <dbReference type="EMBL" id="KAF0978331.1"/>
    </source>
</evidence>
<dbReference type="VEuPathDB" id="AmoebaDB:NF0113540"/>
<comment type="caution">
    <text evidence="3">The sequence shown here is derived from an EMBL/GenBank/DDBJ whole genome shotgun (WGS) entry which is preliminary data.</text>
</comment>
<reference evidence="3 4" key="1">
    <citation type="journal article" date="2019" name="Sci. Rep.">
        <title>Nanopore sequencing improves the draft genome of the human pathogenic amoeba Naegleria fowleri.</title>
        <authorList>
            <person name="Liechti N."/>
            <person name="Schurch N."/>
            <person name="Bruggmann R."/>
            <person name="Wittwer M."/>
        </authorList>
    </citation>
    <scope>NUCLEOTIDE SEQUENCE [LARGE SCALE GENOMIC DNA]</scope>
    <source>
        <strain evidence="3 4">ATCC 30894</strain>
    </source>
</reference>
<dbReference type="EMBL" id="VFQX01000030">
    <property type="protein sequence ID" value="KAF0978331.1"/>
    <property type="molecule type" value="Genomic_DNA"/>
</dbReference>
<keyword evidence="1" id="KW-0175">Coiled coil</keyword>
<feature type="region of interest" description="Disordered" evidence="2">
    <location>
        <begin position="196"/>
        <end position="239"/>
    </location>
</feature>
<dbReference type="GeneID" id="68110064"/>
<accession>A0A6A5BV69</accession>
<protein>
    <submittedName>
        <fullName evidence="3">Uncharacterized protein</fullName>
    </submittedName>
</protein>
<keyword evidence="4" id="KW-1185">Reference proteome</keyword>
<evidence type="ECO:0000256" key="1">
    <source>
        <dbReference type="SAM" id="Coils"/>
    </source>
</evidence>
<organism evidence="3 4">
    <name type="scientific">Naegleria fowleri</name>
    <name type="common">Brain eating amoeba</name>
    <dbReference type="NCBI Taxonomy" id="5763"/>
    <lineage>
        <taxon>Eukaryota</taxon>
        <taxon>Discoba</taxon>
        <taxon>Heterolobosea</taxon>
        <taxon>Tetramitia</taxon>
        <taxon>Eutetramitia</taxon>
        <taxon>Vahlkampfiidae</taxon>
        <taxon>Naegleria</taxon>
    </lineage>
</organism>
<dbReference type="AlphaFoldDB" id="A0A6A5BV69"/>
<sequence length="303" mass="34905">MPSLGTPILSAQDEDCFLGVYESSNQNNYSYNSHMNKSNQPPPPPPPSINYQNYVPNNNYFGKKKKPGKNDWTDYLALISLKFCTQDQTKRPSEYNDNDIKIILEKQLDYTRGDNSLHLSKCKNYPEKSEGAHRTMILDFGSEYLKNRYWNKISPGTQFKNTKRDDTSQYVEVVNLTDLMYDSKKRTECIYIMNGTKTSQPMNPPEMADQNTNSMGNDSHLQSTTLSSSGSSSSSPVPLDPLLEEMKDYAERFEMLKRKREEYEQDIISKVRQAIDEMYQPKAKKDDVTFVDDNDDDLSVKIH</sequence>
<feature type="coiled-coil region" evidence="1">
    <location>
        <begin position="246"/>
        <end position="273"/>
    </location>
</feature>
<proteinExistence type="predicted"/>
<feature type="compositionally biased region" description="Low complexity" evidence="2">
    <location>
        <begin position="219"/>
        <end position="235"/>
    </location>
</feature>
<dbReference type="Proteomes" id="UP000444721">
    <property type="component" value="Unassembled WGS sequence"/>
</dbReference>
<evidence type="ECO:0000256" key="2">
    <source>
        <dbReference type="SAM" id="MobiDB-lite"/>
    </source>
</evidence>
<evidence type="ECO:0000313" key="4">
    <source>
        <dbReference type="Proteomes" id="UP000444721"/>
    </source>
</evidence>
<dbReference type="VEuPathDB" id="AmoebaDB:FDP41_002846"/>
<name>A0A6A5BV69_NAEFO</name>
<dbReference type="OrthoDB" id="10439847at2759"/>
<dbReference type="VEuPathDB" id="AmoebaDB:NfTy_056130"/>
<feature type="region of interest" description="Disordered" evidence="2">
    <location>
        <begin position="29"/>
        <end position="50"/>
    </location>
</feature>
<dbReference type="RefSeq" id="XP_044563044.1">
    <property type="nucleotide sequence ID" value="XM_044706085.1"/>
</dbReference>
<gene>
    <name evidence="3" type="ORF">FDP41_002846</name>
</gene>